<dbReference type="Proteomes" id="UP000076722">
    <property type="component" value="Unassembled WGS sequence"/>
</dbReference>
<gene>
    <name evidence="2" type="ORF">SISNIDRAFT_489418</name>
</gene>
<feature type="region of interest" description="Disordered" evidence="1">
    <location>
        <begin position="368"/>
        <end position="401"/>
    </location>
</feature>
<evidence type="ECO:0000256" key="1">
    <source>
        <dbReference type="SAM" id="MobiDB-lite"/>
    </source>
</evidence>
<protein>
    <recommendedName>
        <fullName evidence="4">F-box domain-containing protein</fullName>
    </recommendedName>
</protein>
<reference evidence="2 3" key="1">
    <citation type="journal article" date="2016" name="Mol. Biol. Evol.">
        <title>Comparative Genomics of Early-Diverging Mushroom-Forming Fungi Provides Insights into the Origins of Lignocellulose Decay Capabilities.</title>
        <authorList>
            <person name="Nagy L.G."/>
            <person name="Riley R."/>
            <person name="Tritt A."/>
            <person name="Adam C."/>
            <person name="Daum C."/>
            <person name="Floudas D."/>
            <person name="Sun H."/>
            <person name="Yadav J.S."/>
            <person name="Pangilinan J."/>
            <person name="Larsson K.H."/>
            <person name="Matsuura K."/>
            <person name="Barry K."/>
            <person name="Labutti K."/>
            <person name="Kuo R."/>
            <person name="Ohm R.A."/>
            <person name="Bhattacharya S.S."/>
            <person name="Shirouzu T."/>
            <person name="Yoshinaga Y."/>
            <person name="Martin F.M."/>
            <person name="Grigoriev I.V."/>
            <person name="Hibbett D.S."/>
        </authorList>
    </citation>
    <scope>NUCLEOTIDE SEQUENCE [LARGE SCALE GENOMIC DNA]</scope>
    <source>
        <strain evidence="2 3">HHB9708</strain>
    </source>
</reference>
<evidence type="ECO:0000313" key="3">
    <source>
        <dbReference type="Proteomes" id="UP000076722"/>
    </source>
</evidence>
<dbReference type="EMBL" id="KV419429">
    <property type="protein sequence ID" value="KZS89202.1"/>
    <property type="molecule type" value="Genomic_DNA"/>
</dbReference>
<organism evidence="2 3">
    <name type="scientific">Sistotremastrum niveocremeum HHB9708</name>
    <dbReference type="NCBI Taxonomy" id="1314777"/>
    <lineage>
        <taxon>Eukaryota</taxon>
        <taxon>Fungi</taxon>
        <taxon>Dikarya</taxon>
        <taxon>Basidiomycota</taxon>
        <taxon>Agaricomycotina</taxon>
        <taxon>Agaricomycetes</taxon>
        <taxon>Sistotremastrales</taxon>
        <taxon>Sistotremastraceae</taxon>
        <taxon>Sertulicium</taxon>
        <taxon>Sertulicium niveocremeum</taxon>
    </lineage>
</organism>
<dbReference type="InterPro" id="IPR032675">
    <property type="entry name" value="LRR_dom_sf"/>
</dbReference>
<name>A0A164Q0A5_9AGAM</name>
<feature type="compositionally biased region" description="Basic and acidic residues" evidence="1">
    <location>
        <begin position="379"/>
        <end position="389"/>
    </location>
</feature>
<dbReference type="SUPFAM" id="SSF52047">
    <property type="entry name" value="RNI-like"/>
    <property type="match status" value="1"/>
</dbReference>
<dbReference type="Gene3D" id="3.80.10.10">
    <property type="entry name" value="Ribonuclease Inhibitor"/>
    <property type="match status" value="1"/>
</dbReference>
<accession>A0A164Q0A5</accession>
<sequence>MQSSAQITKSDTIVLPLLPFELYRDVVENVKDVALLRLLSSISPSFQKECERILWRYVSLKPPVAPWSSGTCQSLFARTKILSGDRAKYVRSLDLAGSPTSVPISKVAFQYFRPALQQMTRITTLRIRSLDMSSPDGTPLIFPSLIHLSCQTSFNISLLRFMKANPTIQSLYLECASTNVSIDEYYSSAEPEIQSEMDSILSTPLFPELDTLSICSTYVPSVLWKLGPVRHLTIKFDEFARRSPEMLFNYYLNCRKRDIPSLKTLRIYGLSDTYYNRIFETLYLSFPNLEDLGGVTTSSATIDHLITMLSTFPHLHRLEALYDSPITTSSEFVDLSNRFGDLSTVLKDITIWSLDSSGAFFVRWDGKRDGSQEAGWDVQRSEASSREEEVSSAALPKDWTG</sequence>
<evidence type="ECO:0008006" key="4">
    <source>
        <dbReference type="Google" id="ProtNLM"/>
    </source>
</evidence>
<evidence type="ECO:0000313" key="2">
    <source>
        <dbReference type="EMBL" id="KZS89202.1"/>
    </source>
</evidence>
<proteinExistence type="predicted"/>
<dbReference type="AlphaFoldDB" id="A0A164Q0A5"/>
<keyword evidence="3" id="KW-1185">Reference proteome</keyword>